<dbReference type="PROSITE" id="PS50857">
    <property type="entry name" value="COX2_CUA"/>
    <property type="match status" value="1"/>
</dbReference>
<dbReference type="Proteomes" id="UP000189704">
    <property type="component" value="Unplaced"/>
</dbReference>
<protein>
    <submittedName>
        <fullName evidence="6">Leptin receptor</fullName>
    </submittedName>
</protein>
<comment type="catalytic activity">
    <reaction evidence="3">
        <text>4 Fe(II)-[cytochrome c] + O2 + 8 H(+)(in) = 4 Fe(III)-[cytochrome c] + 2 H2O + 4 H(+)(out)</text>
        <dbReference type="Rhea" id="RHEA:11436"/>
        <dbReference type="Rhea" id="RHEA-COMP:10350"/>
        <dbReference type="Rhea" id="RHEA-COMP:14399"/>
        <dbReference type="ChEBI" id="CHEBI:15377"/>
        <dbReference type="ChEBI" id="CHEBI:15378"/>
        <dbReference type="ChEBI" id="CHEBI:15379"/>
        <dbReference type="ChEBI" id="CHEBI:29033"/>
        <dbReference type="ChEBI" id="CHEBI:29034"/>
        <dbReference type="EC" id="7.1.1.9"/>
    </reaction>
    <physiologicalReaction direction="left-to-right" evidence="3">
        <dbReference type="Rhea" id="RHEA:11437"/>
    </physiologicalReaction>
</comment>
<comment type="cofactor">
    <cofactor evidence="1">
        <name>Cu cation</name>
        <dbReference type="ChEBI" id="CHEBI:23378"/>
    </cofactor>
</comment>
<keyword evidence="5" id="KW-1185">Reference proteome</keyword>
<dbReference type="FunFam" id="2.60.40.10:FF:000688">
    <property type="entry name" value="Leptin receptor"/>
    <property type="match status" value="1"/>
</dbReference>
<dbReference type="KEGG" id="csyr:110596385"/>
<organism evidence="5 6">
    <name type="scientific">Carlito syrichta</name>
    <name type="common">Philippine tarsier</name>
    <name type="synonym">Tarsius syrichta</name>
    <dbReference type="NCBI Taxonomy" id="1868482"/>
    <lineage>
        <taxon>Eukaryota</taxon>
        <taxon>Metazoa</taxon>
        <taxon>Chordata</taxon>
        <taxon>Craniata</taxon>
        <taxon>Vertebrata</taxon>
        <taxon>Euteleostomi</taxon>
        <taxon>Mammalia</taxon>
        <taxon>Eutheria</taxon>
        <taxon>Euarchontoglires</taxon>
        <taxon>Primates</taxon>
        <taxon>Haplorrhini</taxon>
        <taxon>Tarsiiformes</taxon>
        <taxon>Tarsiidae</taxon>
        <taxon>Carlito</taxon>
    </lineage>
</organism>
<dbReference type="OrthoDB" id="8964127at2759"/>
<keyword evidence="6" id="KW-0675">Receptor</keyword>
<evidence type="ECO:0000313" key="5">
    <source>
        <dbReference type="Proteomes" id="UP000189704"/>
    </source>
</evidence>
<dbReference type="RefSeq" id="XP_021572296.1">
    <property type="nucleotide sequence ID" value="XM_021716621.1"/>
</dbReference>
<accession>A0A3Q0E9Q8</accession>
<gene>
    <name evidence="6" type="primary">LEPR</name>
</gene>
<evidence type="ECO:0000313" key="6">
    <source>
        <dbReference type="RefSeq" id="XP_021572296.1"/>
    </source>
</evidence>
<dbReference type="GeneID" id="110596385"/>
<reference evidence="6" key="1">
    <citation type="submission" date="2025-08" db="UniProtKB">
        <authorList>
            <consortium name="RefSeq"/>
        </authorList>
    </citation>
    <scope>IDENTIFICATION</scope>
</reference>
<sequence>MICQKFCAVLLHWEFIYVITAFNLSYPITPWRFKLSCMPPNKTYDYLLLPAGISKNASNLNGYYETVVETKFNSSGTHFSNLSKTTFHCCFRSEQDKNCFIHADNVEGKTFVLTVNSLVFQQIGANWNIQCWMKGDLKVFVCYVESLLKISFKNYDCKVHLLYVLPEMLEDSPLVPQKGSFQVVQCNCGAHEWCECLVPVPTAKLSNTLLMYLKIASGGVIFQSPLMSVQPINVDLKPGELRLLEVDNRVVLPIEIPIRILISSEDVLHS</sequence>
<evidence type="ECO:0000256" key="1">
    <source>
        <dbReference type="ARBA" id="ARBA00001935"/>
    </source>
</evidence>
<proteinExistence type="predicted"/>
<dbReference type="PRINTS" id="PR01166">
    <property type="entry name" value="CYCOXIDASEII"/>
</dbReference>
<dbReference type="GO" id="GO:0004129">
    <property type="term" value="F:cytochrome-c oxidase activity"/>
    <property type="evidence" value="ECO:0007669"/>
    <property type="project" value="UniProtKB-EC"/>
</dbReference>
<dbReference type="InterPro" id="IPR002429">
    <property type="entry name" value="CcO_II-like_C"/>
</dbReference>
<dbReference type="InterPro" id="IPR041182">
    <property type="entry name" value="LEP-R_IGD"/>
</dbReference>
<dbReference type="GO" id="GO:0005507">
    <property type="term" value="F:copper ion binding"/>
    <property type="evidence" value="ECO:0007669"/>
    <property type="project" value="InterPro"/>
</dbReference>
<feature type="domain" description="Cytochrome oxidase subunit II copper A binding" evidence="4">
    <location>
        <begin position="206"/>
        <end position="270"/>
    </location>
</feature>
<dbReference type="Gene3D" id="2.60.40.10">
    <property type="entry name" value="Immunoglobulins"/>
    <property type="match status" value="1"/>
</dbReference>
<dbReference type="SUPFAM" id="SSF49503">
    <property type="entry name" value="Cupredoxins"/>
    <property type="match status" value="1"/>
</dbReference>
<dbReference type="InterPro" id="IPR008972">
    <property type="entry name" value="Cupredoxin"/>
</dbReference>
<evidence type="ECO:0000259" key="4">
    <source>
        <dbReference type="PROSITE" id="PS50857"/>
    </source>
</evidence>
<dbReference type="InterPro" id="IPR013783">
    <property type="entry name" value="Ig-like_fold"/>
</dbReference>
<name>A0A3Q0E9Q8_CARSF</name>
<dbReference type="GO" id="GO:0016020">
    <property type="term" value="C:membrane"/>
    <property type="evidence" value="ECO:0007669"/>
    <property type="project" value="InterPro"/>
</dbReference>
<dbReference type="CTD" id="3953"/>
<keyword evidence="2" id="KW-0460">Magnesium</keyword>
<evidence type="ECO:0000256" key="3">
    <source>
        <dbReference type="ARBA" id="ARBA00049512"/>
    </source>
</evidence>
<dbReference type="AlphaFoldDB" id="A0A3Q0E9Q8"/>
<evidence type="ECO:0000256" key="2">
    <source>
        <dbReference type="ARBA" id="ARBA00022842"/>
    </source>
</evidence>
<dbReference type="Pfam" id="PF18589">
    <property type="entry name" value="ObR_Ig"/>
    <property type="match status" value="1"/>
</dbReference>